<dbReference type="Proteomes" id="UP000605201">
    <property type="component" value="Unassembled WGS sequence"/>
</dbReference>
<dbReference type="PROSITE" id="PS51833">
    <property type="entry name" value="HDOD"/>
    <property type="match status" value="1"/>
</dbReference>
<dbReference type="Gene3D" id="1.10.3210.10">
    <property type="entry name" value="Hypothetical protein af1432"/>
    <property type="match status" value="1"/>
</dbReference>
<dbReference type="SUPFAM" id="SSF109604">
    <property type="entry name" value="HD-domain/PDEase-like"/>
    <property type="match status" value="1"/>
</dbReference>
<gene>
    <name evidence="2" type="ORF">H8D96_19000</name>
</gene>
<comment type="caution">
    <text evidence="2">The sequence shown here is derived from an EMBL/GenBank/DDBJ whole genome shotgun (WGS) entry which is preliminary data.</text>
</comment>
<evidence type="ECO:0000313" key="3">
    <source>
        <dbReference type="Proteomes" id="UP000605201"/>
    </source>
</evidence>
<dbReference type="InterPro" id="IPR052340">
    <property type="entry name" value="RNase_Y/CdgJ"/>
</dbReference>
<protein>
    <submittedName>
        <fullName evidence="2">HDOD domain-containing protein</fullName>
    </submittedName>
</protein>
<evidence type="ECO:0000313" key="2">
    <source>
        <dbReference type="EMBL" id="MBC8434003.1"/>
    </source>
</evidence>
<reference evidence="2 3" key="1">
    <citation type="submission" date="2020-08" db="EMBL/GenBank/DDBJ databases">
        <title>Bridging the membrane lipid divide: bacteria of the FCB group superphylum have the potential to synthesize archaeal ether lipids.</title>
        <authorList>
            <person name="Villanueva L."/>
            <person name="Von Meijenfeldt F.A.B."/>
            <person name="Westbye A.B."/>
            <person name="Yadav S."/>
            <person name="Hopmans E.C."/>
            <person name="Dutilh B.E."/>
            <person name="Sinninghe Damste J.S."/>
        </authorList>
    </citation>
    <scope>NUCLEOTIDE SEQUENCE [LARGE SCALE GENOMIC DNA]</scope>
    <source>
        <strain evidence="2">NIOZ-UU17</strain>
    </source>
</reference>
<feature type="domain" description="HDOD" evidence="1">
    <location>
        <begin position="14"/>
        <end position="210"/>
    </location>
</feature>
<dbReference type="PANTHER" id="PTHR33525:SF3">
    <property type="entry name" value="RIBONUCLEASE Y"/>
    <property type="match status" value="1"/>
</dbReference>
<dbReference type="EMBL" id="JACNIG010000369">
    <property type="protein sequence ID" value="MBC8434003.1"/>
    <property type="molecule type" value="Genomic_DNA"/>
</dbReference>
<sequence>MPTAQEMLKKFNDTKTLPHVAFRLAQLISNENTRISEFEKMIKMDPTLVVRLLRVVNSPYYGLRRKVDSISRAVVVIGMKSLRNIVVTTGIKEVFAKGPNEEIFSRAQLWLHCAAVGICSQMISERIFGRAGDDAYLCGILHDIGIIVEDQVAQDLFVQVCQNYTPNAKPFVKYEKETIGTDHCEIGHLLALQWNLPADVQDGIKDHHKTEGEILPSSLTGIVQTADYIVSRLNYKAIPEMQLNLSKDLGIYIRDNMEEFKAMTKDLPDELLKAKELYESEEG</sequence>
<name>A0A8J6TRI2_9BACT</name>
<dbReference type="Pfam" id="PF08668">
    <property type="entry name" value="HDOD"/>
    <property type="match status" value="1"/>
</dbReference>
<proteinExistence type="predicted"/>
<dbReference type="PANTHER" id="PTHR33525">
    <property type="match status" value="1"/>
</dbReference>
<dbReference type="InterPro" id="IPR013976">
    <property type="entry name" value="HDOD"/>
</dbReference>
<accession>A0A8J6TRI2</accession>
<evidence type="ECO:0000259" key="1">
    <source>
        <dbReference type="PROSITE" id="PS51833"/>
    </source>
</evidence>
<dbReference type="AlphaFoldDB" id="A0A8J6TRI2"/>
<organism evidence="2 3">
    <name type="scientific">Candidatus Desulfatibia vada</name>
    <dbReference type="NCBI Taxonomy" id="2841696"/>
    <lineage>
        <taxon>Bacteria</taxon>
        <taxon>Pseudomonadati</taxon>
        <taxon>Thermodesulfobacteriota</taxon>
        <taxon>Desulfobacteria</taxon>
        <taxon>Desulfobacterales</taxon>
        <taxon>Desulfobacterales incertae sedis</taxon>
        <taxon>Candidatus Desulfatibia</taxon>
    </lineage>
</organism>